<dbReference type="PANTHER" id="PTHR12110">
    <property type="entry name" value="HYDROXYPYRUVATE ISOMERASE"/>
    <property type="match status" value="1"/>
</dbReference>
<proteinExistence type="predicted"/>
<organism evidence="2">
    <name type="scientific">Desulfacinum infernum</name>
    <dbReference type="NCBI Taxonomy" id="35837"/>
    <lineage>
        <taxon>Bacteria</taxon>
        <taxon>Pseudomonadati</taxon>
        <taxon>Thermodesulfobacteriota</taxon>
        <taxon>Syntrophobacteria</taxon>
        <taxon>Syntrophobacterales</taxon>
        <taxon>Syntrophobacteraceae</taxon>
        <taxon>Desulfacinum</taxon>
    </lineage>
</organism>
<dbReference type="InterPro" id="IPR013022">
    <property type="entry name" value="Xyl_isomerase-like_TIM-brl"/>
</dbReference>
<feature type="domain" description="Xylose isomerase-like TIM barrel" evidence="1">
    <location>
        <begin position="23"/>
        <end position="276"/>
    </location>
</feature>
<dbReference type="InterPro" id="IPR036237">
    <property type="entry name" value="Xyl_isomerase-like_sf"/>
</dbReference>
<dbReference type="GO" id="GO:0016853">
    <property type="term" value="F:isomerase activity"/>
    <property type="evidence" value="ECO:0007669"/>
    <property type="project" value="UniProtKB-KW"/>
</dbReference>
<keyword evidence="2" id="KW-0413">Isomerase</keyword>
<accession>A0A832A5V9</accession>
<dbReference type="Pfam" id="PF01261">
    <property type="entry name" value="AP_endonuc_2"/>
    <property type="match status" value="1"/>
</dbReference>
<dbReference type="EMBL" id="DSTK01000023">
    <property type="protein sequence ID" value="HFK97294.1"/>
    <property type="molecule type" value="Genomic_DNA"/>
</dbReference>
<sequence length="291" mass="32802">MGEMMKWAYSTLPFRRKSLKEALDAVVKGGFRCVELLADRPHLFPEDFRAGAINDFSQCLAQRNLKVVNLNGWHASALGDGVHPNWLAEDWKERELRIRYTLDCLRLAAALGIPTVSTNGGGPIPESMNEREAWRLFVANMHRVTPIAKKLGVKLCFRPEPDQLIRTSAQSLEFIEEVEEPEALAVDFDPTYAVLQGEDPCDAFQRLRHHIAFVRLTDLAAGETHRHTQLGEGVFDIPAFVQCLRECGYSGHVIISVPSSERSPDEVVSASREYLTRHGCLEDKPEERRVP</sequence>
<dbReference type="PANTHER" id="PTHR12110:SF41">
    <property type="entry name" value="INOSOSE DEHYDRATASE"/>
    <property type="match status" value="1"/>
</dbReference>
<evidence type="ECO:0000313" key="2">
    <source>
        <dbReference type="EMBL" id="HFK97294.1"/>
    </source>
</evidence>
<name>A0A832A5V9_9BACT</name>
<dbReference type="Gene3D" id="3.20.20.150">
    <property type="entry name" value="Divalent-metal-dependent TIM barrel enzymes"/>
    <property type="match status" value="1"/>
</dbReference>
<evidence type="ECO:0000259" key="1">
    <source>
        <dbReference type="Pfam" id="PF01261"/>
    </source>
</evidence>
<reference evidence="2" key="1">
    <citation type="journal article" date="2020" name="mSystems">
        <title>Genome- and Community-Level Interaction Insights into Carbon Utilization and Element Cycling Functions of Hydrothermarchaeota in Hydrothermal Sediment.</title>
        <authorList>
            <person name="Zhou Z."/>
            <person name="Liu Y."/>
            <person name="Xu W."/>
            <person name="Pan J."/>
            <person name="Luo Z.H."/>
            <person name="Li M."/>
        </authorList>
    </citation>
    <scope>NUCLEOTIDE SEQUENCE [LARGE SCALE GENOMIC DNA]</scope>
    <source>
        <strain evidence="2">SpSt-456</strain>
    </source>
</reference>
<comment type="caution">
    <text evidence="2">The sequence shown here is derived from an EMBL/GenBank/DDBJ whole genome shotgun (WGS) entry which is preliminary data.</text>
</comment>
<protein>
    <submittedName>
        <fullName evidence="2">Sugar phosphate isomerase/epimerase</fullName>
    </submittedName>
</protein>
<dbReference type="SUPFAM" id="SSF51658">
    <property type="entry name" value="Xylose isomerase-like"/>
    <property type="match status" value="1"/>
</dbReference>
<gene>
    <name evidence="2" type="ORF">ENS06_08215</name>
</gene>
<dbReference type="InterPro" id="IPR050312">
    <property type="entry name" value="IolE/XylAMocC-like"/>
</dbReference>
<dbReference type="AlphaFoldDB" id="A0A832A5V9"/>